<feature type="compositionally biased region" description="Basic and acidic residues" evidence="1">
    <location>
        <begin position="259"/>
        <end position="270"/>
    </location>
</feature>
<reference evidence="2 3" key="1">
    <citation type="submission" date="2021-03" db="EMBL/GenBank/DDBJ databases">
        <title>Leishmania (Mundinia) martiniquensis Genome sequencing and assembly.</title>
        <authorList>
            <person name="Almutairi H."/>
            <person name="Gatherer D."/>
        </authorList>
    </citation>
    <scope>NUCLEOTIDE SEQUENCE [LARGE SCALE GENOMIC DNA]</scope>
    <source>
        <strain evidence="2">LSCM1</strain>
    </source>
</reference>
<feature type="compositionally biased region" description="Polar residues" evidence="1">
    <location>
        <begin position="272"/>
        <end position="281"/>
    </location>
</feature>
<dbReference type="EMBL" id="JAFEUZ010000013">
    <property type="protein sequence ID" value="KAG5483981.1"/>
    <property type="molecule type" value="Genomic_DNA"/>
</dbReference>
<dbReference type="Proteomes" id="UP000673552">
    <property type="component" value="Chromosome 13"/>
</dbReference>
<proteinExistence type="predicted"/>
<evidence type="ECO:0000313" key="3">
    <source>
        <dbReference type="Proteomes" id="UP000673552"/>
    </source>
</evidence>
<keyword evidence="3" id="KW-1185">Reference proteome</keyword>
<feature type="region of interest" description="Disordered" evidence="1">
    <location>
        <begin position="142"/>
        <end position="181"/>
    </location>
</feature>
<organism evidence="2 3">
    <name type="scientific">Leishmania martiniquensis</name>
    <dbReference type="NCBI Taxonomy" id="1580590"/>
    <lineage>
        <taxon>Eukaryota</taxon>
        <taxon>Discoba</taxon>
        <taxon>Euglenozoa</taxon>
        <taxon>Kinetoplastea</taxon>
        <taxon>Metakinetoplastina</taxon>
        <taxon>Trypanosomatida</taxon>
        <taxon>Trypanosomatidae</taxon>
        <taxon>Leishmaniinae</taxon>
        <taxon>Leishmania</taxon>
    </lineage>
</organism>
<feature type="region of interest" description="Disordered" evidence="1">
    <location>
        <begin position="259"/>
        <end position="281"/>
    </location>
</feature>
<feature type="compositionally biased region" description="Polar residues" evidence="1">
    <location>
        <begin position="150"/>
        <end position="162"/>
    </location>
</feature>
<name>A0A836KRA7_9TRYP</name>
<comment type="caution">
    <text evidence="2">The sequence shown here is derived from an EMBL/GenBank/DDBJ whole genome shotgun (WGS) entry which is preliminary data.</text>
</comment>
<protein>
    <submittedName>
        <fullName evidence="2">Uncharacterized protein</fullName>
    </submittedName>
</protein>
<dbReference type="GeneID" id="92515782"/>
<accession>A0A836KRA7</accession>
<evidence type="ECO:0000256" key="1">
    <source>
        <dbReference type="SAM" id="MobiDB-lite"/>
    </source>
</evidence>
<dbReference type="AlphaFoldDB" id="A0A836KRA7"/>
<dbReference type="OrthoDB" id="273052at2759"/>
<evidence type="ECO:0000313" key="2">
    <source>
        <dbReference type="EMBL" id="KAG5483981.1"/>
    </source>
</evidence>
<sequence>MLQLTLARRSEVGEAVAYAMREGYACKRHNSSGVYYTARPRTKPAPLPSPMKSALTPNEAQVREFRRFYEAVARSRVAQSVPPTPLGYAGSERILNNEFLHECPWQASCVELRERAVAPEKKELSYGNIDFASLRRQARRNAAAAGGPSKISSSSPYGTYSNVEDMLKRPDGASGQQHQEGPGLDVVHYYETSTLEGLAGYQQIAAKVSMKQLPGSCTNFSAEGGFAVWVVPHSEYIEALAKMSHLPEQHLLRRPHATEVEGRGGAKHEAVMTTSGEESDR</sequence>
<dbReference type="KEGG" id="lmat:92515782"/>
<gene>
    <name evidence="2" type="ORF">LSCM1_05831</name>
</gene>
<dbReference type="RefSeq" id="XP_067180221.1">
    <property type="nucleotide sequence ID" value="XM_067323270.1"/>
</dbReference>